<dbReference type="InterPro" id="IPR014729">
    <property type="entry name" value="Rossmann-like_a/b/a_fold"/>
</dbReference>
<dbReference type="InterPro" id="IPR006016">
    <property type="entry name" value="UspA"/>
</dbReference>
<dbReference type="PIRSF" id="PIRSF006276">
    <property type="entry name" value="UspA"/>
    <property type="match status" value="1"/>
</dbReference>
<dbReference type="AlphaFoldDB" id="A0A1H7AKD7"/>
<evidence type="ECO:0000256" key="3">
    <source>
        <dbReference type="ARBA" id="ARBA00022840"/>
    </source>
</evidence>
<dbReference type="GO" id="GO:0005524">
    <property type="term" value="F:ATP binding"/>
    <property type="evidence" value="ECO:0007669"/>
    <property type="project" value="UniProtKB-KW"/>
</dbReference>
<evidence type="ECO:0000259" key="5">
    <source>
        <dbReference type="Pfam" id="PF00582"/>
    </source>
</evidence>
<comment type="similarity">
    <text evidence="1 4">Belongs to the universal stress protein A family.</text>
</comment>
<dbReference type="STRING" id="856736.SAMN04488058_11311"/>
<reference evidence="7" key="1">
    <citation type="submission" date="2016-10" db="EMBL/GenBank/DDBJ databases">
        <authorList>
            <person name="Varghese N."/>
            <person name="Submissions S."/>
        </authorList>
    </citation>
    <scope>NUCLEOTIDE SEQUENCE [LARGE SCALE GENOMIC DNA]</scope>
    <source>
        <strain evidence="7">CGMCC 1.10218</strain>
    </source>
</reference>
<keyword evidence="2" id="KW-0547">Nucleotide-binding</keyword>
<evidence type="ECO:0000313" key="6">
    <source>
        <dbReference type="EMBL" id="SEJ65044.1"/>
    </source>
</evidence>
<evidence type="ECO:0000256" key="4">
    <source>
        <dbReference type="PIRNR" id="PIRNR006276"/>
    </source>
</evidence>
<comment type="subcellular location">
    <subcellularLocation>
        <location evidence="4">Cytoplasm</location>
    </subcellularLocation>
</comment>
<dbReference type="PANTHER" id="PTHR46268:SF27">
    <property type="entry name" value="UNIVERSAL STRESS PROTEIN RV2623"/>
    <property type="match status" value="1"/>
</dbReference>
<gene>
    <name evidence="6" type="ORF">SAMN04488058_11311</name>
</gene>
<dbReference type="Proteomes" id="UP000199223">
    <property type="component" value="Unassembled WGS sequence"/>
</dbReference>
<keyword evidence="4" id="KW-0963">Cytoplasm</keyword>
<organism evidence="6 7">
    <name type="scientific">Deinococcus reticulitermitis</name>
    <dbReference type="NCBI Taxonomy" id="856736"/>
    <lineage>
        <taxon>Bacteria</taxon>
        <taxon>Thermotogati</taxon>
        <taxon>Deinococcota</taxon>
        <taxon>Deinococci</taxon>
        <taxon>Deinococcales</taxon>
        <taxon>Deinococcaceae</taxon>
        <taxon>Deinococcus</taxon>
    </lineage>
</organism>
<name>A0A1H7AKD7_9DEIO</name>
<evidence type="ECO:0000313" key="7">
    <source>
        <dbReference type="Proteomes" id="UP000199223"/>
    </source>
</evidence>
<dbReference type="PANTHER" id="PTHR46268">
    <property type="entry name" value="STRESS RESPONSE PROTEIN NHAX"/>
    <property type="match status" value="1"/>
</dbReference>
<dbReference type="RefSeq" id="WP_092265040.1">
    <property type="nucleotide sequence ID" value="NZ_FNZA01000013.1"/>
</dbReference>
<evidence type="ECO:0000256" key="1">
    <source>
        <dbReference type="ARBA" id="ARBA00008791"/>
    </source>
</evidence>
<accession>A0A1H7AKD7</accession>
<dbReference type="Gene3D" id="3.40.50.620">
    <property type="entry name" value="HUPs"/>
    <property type="match status" value="1"/>
</dbReference>
<keyword evidence="7" id="KW-1185">Reference proteome</keyword>
<dbReference type="GO" id="GO:0005737">
    <property type="term" value="C:cytoplasm"/>
    <property type="evidence" value="ECO:0007669"/>
    <property type="project" value="UniProtKB-SubCell"/>
</dbReference>
<evidence type="ECO:0000256" key="2">
    <source>
        <dbReference type="ARBA" id="ARBA00022741"/>
    </source>
</evidence>
<keyword evidence="3" id="KW-0067">ATP-binding</keyword>
<dbReference type="PRINTS" id="PR01438">
    <property type="entry name" value="UNVRSLSTRESS"/>
</dbReference>
<sequence>MYRHILVTTDGTDIDHAAVRHAAALTRALGARLTLLHIVPDAHLELGSGNDLSVSAEDTEREWAQAGEHALEEGILDANGTRLTPLQRPARGRDVPHAILEETAELGADLIVMATHGRKGLSHLLLGSVADRVVHDAQVPVLLVRQGTPSQT</sequence>
<dbReference type="EMBL" id="FNZA01000013">
    <property type="protein sequence ID" value="SEJ65044.1"/>
    <property type="molecule type" value="Genomic_DNA"/>
</dbReference>
<dbReference type="CDD" id="cd00293">
    <property type="entry name" value="USP-like"/>
    <property type="match status" value="1"/>
</dbReference>
<dbReference type="InterPro" id="IPR006015">
    <property type="entry name" value="Universal_stress_UspA"/>
</dbReference>
<protein>
    <recommendedName>
        <fullName evidence="4">Universal stress protein</fullName>
    </recommendedName>
</protein>
<feature type="domain" description="UspA" evidence="5">
    <location>
        <begin position="1"/>
        <end position="145"/>
    </location>
</feature>
<dbReference type="OrthoDB" id="5564966at2"/>
<dbReference type="SUPFAM" id="SSF52402">
    <property type="entry name" value="Adenine nucleotide alpha hydrolases-like"/>
    <property type="match status" value="1"/>
</dbReference>
<proteinExistence type="inferred from homology"/>
<dbReference type="Pfam" id="PF00582">
    <property type="entry name" value="Usp"/>
    <property type="match status" value="1"/>
</dbReference>